<dbReference type="FunFam" id="3.90.215.10:FF:000001">
    <property type="entry name" value="Tenascin isoform 1"/>
    <property type="match status" value="1"/>
</dbReference>
<keyword evidence="11" id="KW-0379">Hydroxylation</keyword>
<keyword evidence="7" id="KW-1015">Disulfide bond</keyword>
<dbReference type="EMBL" id="JAOTOJ010000017">
    <property type="protein sequence ID" value="KAK9391987.1"/>
    <property type="molecule type" value="Genomic_DNA"/>
</dbReference>
<evidence type="ECO:0000256" key="5">
    <source>
        <dbReference type="ARBA" id="ARBA00022729"/>
    </source>
</evidence>
<keyword evidence="4" id="KW-0964">Secreted</keyword>
<dbReference type="PROSITE" id="PS51406">
    <property type="entry name" value="FIBRINOGEN_C_2"/>
    <property type="match status" value="1"/>
</dbReference>
<evidence type="ECO:0000313" key="14">
    <source>
        <dbReference type="EMBL" id="KAK9391987.1"/>
    </source>
</evidence>
<feature type="signal peptide" evidence="12">
    <location>
        <begin position="1"/>
        <end position="26"/>
    </location>
</feature>
<evidence type="ECO:0000259" key="13">
    <source>
        <dbReference type="PROSITE" id="PS51406"/>
    </source>
</evidence>
<proteinExistence type="inferred from homology"/>
<evidence type="ECO:0000256" key="7">
    <source>
        <dbReference type="ARBA" id="ARBA00023157"/>
    </source>
</evidence>
<comment type="subcellular location">
    <subcellularLocation>
        <location evidence="2">Secreted</location>
    </subcellularLocation>
</comment>
<dbReference type="GO" id="GO:0007596">
    <property type="term" value="P:blood coagulation"/>
    <property type="evidence" value="ECO:0007669"/>
    <property type="project" value="InterPro"/>
</dbReference>
<dbReference type="SMART" id="SM00186">
    <property type="entry name" value="FBG"/>
    <property type="match status" value="1"/>
</dbReference>
<keyword evidence="9" id="KW-1216">Complement system impairing toxin</keyword>
<evidence type="ECO:0000256" key="3">
    <source>
        <dbReference type="ARBA" id="ARBA00006932"/>
    </source>
</evidence>
<evidence type="ECO:0000256" key="6">
    <source>
        <dbReference type="ARBA" id="ARBA00023054"/>
    </source>
</evidence>
<accession>A0AAW1AQI6</accession>
<evidence type="ECO:0000256" key="8">
    <source>
        <dbReference type="ARBA" id="ARBA00023180"/>
    </source>
</evidence>
<evidence type="ECO:0000256" key="1">
    <source>
        <dbReference type="ARBA" id="ARBA00003654"/>
    </source>
</evidence>
<sequence>MQSTFSPQLACLCALTLSFTVSPAWLQTLPKKTGTSKNSKSPGCCEELKKLKVQVANLSSILEEMSKKQDDVLGQAVTQVTALEGSIKLMDARLNDMEGKYSEMNSQLGLVQLQAAQMVTQTSTDAVYDCSSLYQRNYRSSGVYYLPPDEFLGSPELQIYCDMETDGGGWTVIQRRKIGLISFSQSWKQYKEGFGSPQGDFWLGNEHIHRLSRRPSTLRVELEDWDGNRVFAQYSRFAVGNELSSYRLFLANFSGSVPRDSMRYHNNTAFSTMDKDNDKCVDHCAQLRKGGYWYNCCTDSNLNGVYYRKDEHNKSTDGITWYGWYGKIYSLKRVEMKIRPTDFKAERDPNRVN</sequence>
<dbReference type="Pfam" id="PF00147">
    <property type="entry name" value="Fibrinogen_C"/>
    <property type="match status" value="1"/>
</dbReference>
<dbReference type="SUPFAM" id="SSF56496">
    <property type="entry name" value="Fibrinogen C-terminal domain-like"/>
    <property type="match status" value="1"/>
</dbReference>
<keyword evidence="15" id="KW-1185">Reference proteome</keyword>
<evidence type="ECO:0000313" key="15">
    <source>
        <dbReference type="Proteomes" id="UP001474421"/>
    </source>
</evidence>
<dbReference type="InterPro" id="IPR002181">
    <property type="entry name" value="Fibrinogen_a/b/g_C_dom"/>
</dbReference>
<evidence type="ECO:0000256" key="10">
    <source>
        <dbReference type="ARBA" id="ARBA00023240"/>
    </source>
</evidence>
<feature type="chain" id="PRO_5043497523" evidence="12">
    <location>
        <begin position="27"/>
        <end position="353"/>
    </location>
</feature>
<comment type="similarity">
    <text evidence="3">Belongs to the ficolin lectin family. Veficolin subfamily.</text>
</comment>
<dbReference type="InterPro" id="IPR036056">
    <property type="entry name" value="Fibrinogen-like_C"/>
</dbReference>
<keyword evidence="10" id="KW-0800">Toxin</keyword>
<keyword evidence="8" id="KW-0325">Glycoprotein</keyword>
<protein>
    <submittedName>
        <fullName evidence="14">Angiopoietin-related protein 7</fullName>
    </submittedName>
</protein>
<keyword evidence="5 12" id="KW-0732">Signal</keyword>
<evidence type="ECO:0000256" key="2">
    <source>
        <dbReference type="ARBA" id="ARBA00004613"/>
    </source>
</evidence>
<dbReference type="InterPro" id="IPR014716">
    <property type="entry name" value="Fibrinogen_a/b/g_C_1"/>
</dbReference>
<dbReference type="CDD" id="cd00087">
    <property type="entry name" value="FReD"/>
    <property type="match status" value="1"/>
</dbReference>
<keyword evidence="6" id="KW-0175">Coiled coil</keyword>
<dbReference type="PANTHER" id="PTHR47221:SF6">
    <property type="entry name" value="FIBRINOGEN ALPHA CHAIN"/>
    <property type="match status" value="1"/>
</dbReference>
<dbReference type="AlphaFoldDB" id="A0AAW1AQI6"/>
<gene>
    <name evidence="14" type="ORF">NXF25_017574</name>
</gene>
<evidence type="ECO:0000256" key="12">
    <source>
        <dbReference type="SAM" id="SignalP"/>
    </source>
</evidence>
<comment type="caution">
    <text evidence="14">The sequence shown here is derived from an EMBL/GenBank/DDBJ whole genome shotgun (WGS) entry which is preliminary data.</text>
</comment>
<evidence type="ECO:0000256" key="11">
    <source>
        <dbReference type="ARBA" id="ARBA00023278"/>
    </source>
</evidence>
<reference evidence="14 15" key="1">
    <citation type="journal article" date="2024" name="Proc. Natl. Acad. Sci. U.S.A.">
        <title>The genetic regulatory architecture and epigenomic basis for age-related changes in rattlesnake venom.</title>
        <authorList>
            <person name="Hogan M.P."/>
            <person name="Holding M.L."/>
            <person name="Nystrom G.S."/>
            <person name="Colston T.J."/>
            <person name="Bartlett D.A."/>
            <person name="Mason A.J."/>
            <person name="Ellsworth S.A."/>
            <person name="Rautsaw R.M."/>
            <person name="Lawrence K.C."/>
            <person name="Strickland J.L."/>
            <person name="He B."/>
            <person name="Fraser P."/>
            <person name="Margres M.J."/>
            <person name="Gilbert D.M."/>
            <person name="Gibbs H.L."/>
            <person name="Parkinson C.L."/>
            <person name="Rokyta D.R."/>
        </authorList>
    </citation>
    <scope>NUCLEOTIDE SEQUENCE [LARGE SCALE GENOMIC DNA]</scope>
    <source>
        <strain evidence="14">DRR0105</strain>
    </source>
</reference>
<name>A0AAW1AQI6_CROAD</name>
<dbReference type="PANTHER" id="PTHR47221">
    <property type="entry name" value="FIBRINOGEN ALPHA CHAIN"/>
    <property type="match status" value="1"/>
</dbReference>
<dbReference type="InterPro" id="IPR037579">
    <property type="entry name" value="FIB_ANG-like"/>
</dbReference>
<feature type="domain" description="Fibrinogen C-terminal" evidence="13">
    <location>
        <begin position="121"/>
        <end position="342"/>
    </location>
</feature>
<evidence type="ECO:0000256" key="4">
    <source>
        <dbReference type="ARBA" id="ARBA00022525"/>
    </source>
</evidence>
<dbReference type="Proteomes" id="UP001474421">
    <property type="component" value="Unassembled WGS sequence"/>
</dbReference>
<dbReference type="NCBIfam" id="NF040941">
    <property type="entry name" value="GGGWT_bact"/>
    <property type="match status" value="1"/>
</dbReference>
<comment type="function">
    <text evidence="1">Initiates complement activation and/or interferes in platelet aggregation and/or blood coagulation.</text>
</comment>
<dbReference type="GO" id="GO:0005576">
    <property type="term" value="C:extracellular region"/>
    <property type="evidence" value="ECO:0007669"/>
    <property type="project" value="UniProtKB-SubCell"/>
</dbReference>
<keyword evidence="10" id="KW-1199">Hemostasis impairing toxin</keyword>
<dbReference type="Gene3D" id="3.90.215.10">
    <property type="entry name" value="Gamma Fibrinogen, chain A, domain 1"/>
    <property type="match status" value="1"/>
</dbReference>
<organism evidence="14 15">
    <name type="scientific">Crotalus adamanteus</name>
    <name type="common">Eastern diamondback rattlesnake</name>
    <dbReference type="NCBI Taxonomy" id="8729"/>
    <lineage>
        <taxon>Eukaryota</taxon>
        <taxon>Metazoa</taxon>
        <taxon>Chordata</taxon>
        <taxon>Craniata</taxon>
        <taxon>Vertebrata</taxon>
        <taxon>Euteleostomi</taxon>
        <taxon>Lepidosauria</taxon>
        <taxon>Squamata</taxon>
        <taxon>Bifurcata</taxon>
        <taxon>Unidentata</taxon>
        <taxon>Episquamata</taxon>
        <taxon>Toxicofera</taxon>
        <taxon>Serpentes</taxon>
        <taxon>Colubroidea</taxon>
        <taxon>Viperidae</taxon>
        <taxon>Crotalinae</taxon>
        <taxon>Crotalus</taxon>
    </lineage>
</organism>
<evidence type="ECO:0000256" key="9">
    <source>
        <dbReference type="ARBA" id="ARBA00023220"/>
    </source>
</evidence>